<sequence>KRILVPGSDGAQIPLTELAEIRFIRGPQVIKSEDTFLTGYVLFDMKAGKAEVDVVEECQEYLQEKIDEGRFVLPPGVSYTFAGNYENQIRSQKTLAVVLPVALFVIFLILYFQFKSVITTSLVFSGILVAWSGGFLMLWFYSQSWFLDFDVFGLNMRDLFQIHPINLSVAVWVGFLALFGIASDDGVVMGTYLEQSFRNHKHGTKEDIREATVLAGKRRVRACLMTTATTILALLPILTSTGRGSDVMVPMAIPSFGGMTIEI</sequence>
<proteinExistence type="predicted"/>
<keyword evidence="1" id="KW-0472">Membrane</keyword>
<dbReference type="InterPro" id="IPR027463">
    <property type="entry name" value="AcrB_DN_DC_subdom"/>
</dbReference>
<evidence type="ECO:0000256" key="1">
    <source>
        <dbReference type="SAM" id="Phobius"/>
    </source>
</evidence>
<dbReference type="PANTHER" id="PTHR32063">
    <property type="match status" value="1"/>
</dbReference>
<reference evidence="2" key="1">
    <citation type="journal article" date="2014" name="Front. Microbiol.">
        <title>High frequency of phylogenetically diverse reductive dehalogenase-homologous genes in deep subseafloor sedimentary metagenomes.</title>
        <authorList>
            <person name="Kawai M."/>
            <person name="Futagami T."/>
            <person name="Toyoda A."/>
            <person name="Takaki Y."/>
            <person name="Nishi S."/>
            <person name="Hori S."/>
            <person name="Arai W."/>
            <person name="Tsubouchi T."/>
            <person name="Morono Y."/>
            <person name="Uchiyama I."/>
            <person name="Ito T."/>
            <person name="Fujiyama A."/>
            <person name="Inagaki F."/>
            <person name="Takami H."/>
        </authorList>
    </citation>
    <scope>NUCLEOTIDE SEQUENCE</scope>
    <source>
        <strain evidence="2">Expedition CK06-06</strain>
    </source>
</reference>
<evidence type="ECO:0000313" key="2">
    <source>
        <dbReference type="EMBL" id="GAG05594.1"/>
    </source>
</evidence>
<dbReference type="Gene3D" id="1.20.1640.10">
    <property type="entry name" value="Multidrug efflux transporter AcrB transmembrane domain"/>
    <property type="match status" value="1"/>
</dbReference>
<dbReference type="SUPFAM" id="SSF82866">
    <property type="entry name" value="Multidrug efflux transporter AcrB transmembrane domain"/>
    <property type="match status" value="1"/>
</dbReference>
<feature type="non-terminal residue" evidence="2">
    <location>
        <position position="1"/>
    </location>
</feature>
<keyword evidence="1" id="KW-0812">Transmembrane</keyword>
<dbReference type="Pfam" id="PF00873">
    <property type="entry name" value="ACR_tran"/>
    <property type="match status" value="2"/>
</dbReference>
<feature type="transmembrane region" description="Helical" evidence="1">
    <location>
        <begin position="219"/>
        <end position="238"/>
    </location>
</feature>
<name>X0UIL4_9ZZZZ</name>
<dbReference type="Gene3D" id="3.30.2090.10">
    <property type="entry name" value="Multidrug efflux transporter AcrB TolC docking domain, DN and DC subdomains"/>
    <property type="match status" value="1"/>
</dbReference>
<gene>
    <name evidence="2" type="ORF">S01H1_46150</name>
</gene>
<protein>
    <submittedName>
        <fullName evidence="2">Uncharacterized protein</fullName>
    </submittedName>
</protein>
<dbReference type="GO" id="GO:0042910">
    <property type="term" value="F:xenobiotic transmembrane transporter activity"/>
    <property type="evidence" value="ECO:0007669"/>
    <property type="project" value="TreeGrafter"/>
</dbReference>
<keyword evidence="1" id="KW-1133">Transmembrane helix</keyword>
<dbReference type="InterPro" id="IPR001036">
    <property type="entry name" value="Acrflvin-R"/>
</dbReference>
<feature type="non-terminal residue" evidence="2">
    <location>
        <position position="263"/>
    </location>
</feature>
<dbReference type="EMBL" id="BARS01029530">
    <property type="protein sequence ID" value="GAG05594.1"/>
    <property type="molecule type" value="Genomic_DNA"/>
</dbReference>
<dbReference type="PANTHER" id="PTHR32063:SF19">
    <property type="entry name" value="CATION EFFLUX SYSTEM PROTEIN CUSA"/>
    <property type="match status" value="1"/>
</dbReference>
<accession>X0UIL4</accession>
<dbReference type="Gene3D" id="3.30.70.1440">
    <property type="entry name" value="Multidrug efflux transporter AcrB pore domain"/>
    <property type="match status" value="1"/>
</dbReference>
<feature type="transmembrane region" description="Helical" evidence="1">
    <location>
        <begin position="120"/>
        <end position="141"/>
    </location>
</feature>
<dbReference type="GO" id="GO:0005886">
    <property type="term" value="C:plasma membrane"/>
    <property type="evidence" value="ECO:0007669"/>
    <property type="project" value="TreeGrafter"/>
</dbReference>
<feature type="transmembrane region" description="Helical" evidence="1">
    <location>
        <begin position="162"/>
        <end position="182"/>
    </location>
</feature>
<organism evidence="2">
    <name type="scientific">marine sediment metagenome</name>
    <dbReference type="NCBI Taxonomy" id="412755"/>
    <lineage>
        <taxon>unclassified sequences</taxon>
        <taxon>metagenomes</taxon>
        <taxon>ecological metagenomes</taxon>
    </lineage>
</organism>
<comment type="caution">
    <text evidence="2">The sequence shown here is derived from an EMBL/GenBank/DDBJ whole genome shotgun (WGS) entry which is preliminary data.</text>
</comment>
<dbReference type="AlphaFoldDB" id="X0UIL4"/>
<feature type="transmembrane region" description="Helical" evidence="1">
    <location>
        <begin position="95"/>
        <end position="114"/>
    </location>
</feature>